<dbReference type="KEGG" id="osa:4352840"/>
<evidence type="ECO:0000313" key="1">
    <source>
        <dbReference type="EMBL" id="ABA99440.2"/>
    </source>
</evidence>
<reference evidence="1" key="5">
    <citation type="submission" date="2006-01" db="EMBL/GenBank/DDBJ databases">
        <authorList>
            <person name="Buell R."/>
        </authorList>
    </citation>
    <scope>NUCLEOTIDE SEQUENCE</scope>
</reference>
<name>Q2QLX3_ORYSJ</name>
<dbReference type="OrthoDB" id="10317118at2759"/>
<protein>
    <submittedName>
        <fullName evidence="1">Expressed protein</fullName>
    </submittedName>
    <submittedName>
        <fullName evidence="2">cDNA clone:001-134-B11, full insert sequence</fullName>
    </submittedName>
</protein>
<sequence length="156" mass="16959">MSVFCRPFQRPVNRRLAFNPINPATPIDQHFVSSSDGPTVPGVQSLPAVRGKGAGPDDFSSSYRCVQRCISPQVNARHCDVRIARNNGMSTTIGASPSSHIAQNDTSLHRVNTCQRSRVGRSRADGNFVPLLASRHRPDHDAARYSGSTSTVHVPK</sequence>
<dbReference type="EMBL" id="AK119479">
    <property type="protein sequence ID" value="BAG99658.1"/>
    <property type="molecule type" value="mRNA"/>
</dbReference>
<proteinExistence type="evidence at transcript level"/>
<reference evidence="1" key="3">
    <citation type="journal article" date="2005" name="BMC Biol.">
        <title>The sequence of rice chromosomes 11 and 12, rich in disease resistance genes and recent gene duplications.</title>
        <authorList>
            <consortium name="The rice chromosomes 11 and 12 sequencing consortia"/>
        </authorList>
    </citation>
    <scope>NUCLEOTIDE SEQUENCE [LARGE SCALE GENOMIC DNA]</scope>
</reference>
<evidence type="ECO:0000313" key="2">
    <source>
        <dbReference type="EMBL" id="BAG99658.1"/>
    </source>
</evidence>
<dbReference type="AlphaFoldDB" id="Q2QLX3"/>
<reference evidence="1" key="4">
    <citation type="submission" date="2005-04" db="EMBL/GenBank/DDBJ databases">
        <authorList>
            <person name="Buell C.R."/>
            <person name="Wing R.A."/>
            <person name="McCombie W.A."/>
            <person name="Ouyang S."/>
        </authorList>
    </citation>
    <scope>NUCLEOTIDE SEQUENCE</scope>
</reference>
<gene>
    <name evidence="1" type="ordered locus">LOC_Os12g43000</name>
</gene>
<organism evidence="1">
    <name type="scientific">Oryza sativa subsp. japonica</name>
    <name type="common">Rice</name>
    <dbReference type="NCBI Taxonomy" id="39947"/>
    <lineage>
        <taxon>Eukaryota</taxon>
        <taxon>Viridiplantae</taxon>
        <taxon>Streptophyta</taxon>
        <taxon>Embryophyta</taxon>
        <taxon>Tracheophyta</taxon>
        <taxon>Spermatophyta</taxon>
        <taxon>Magnoliopsida</taxon>
        <taxon>Liliopsida</taxon>
        <taxon>Poales</taxon>
        <taxon>Poaceae</taxon>
        <taxon>BOP clade</taxon>
        <taxon>Oryzoideae</taxon>
        <taxon>Oryzeae</taxon>
        <taxon>Oryzinae</taxon>
        <taxon>Oryza</taxon>
        <taxon>Oryza sativa</taxon>
    </lineage>
</organism>
<reference evidence="2" key="2">
    <citation type="submission" date="2003-01" db="EMBL/GenBank/DDBJ databases">
        <title>Collection, mapping, and annotation of 28K full-length cDNA clones from japonica rice.</title>
        <authorList>
            <person name="Adachi J."/>
            <person name="Aizawa K."/>
            <person name="Akimura T."/>
            <person name="Arakawa T."/>
            <person name="Carninci P."/>
            <person name="Doi K."/>
            <person name="Fujimura T."/>
            <person name="Fukuda S."/>
            <person name="Hanagaki T."/>
            <person name="Hara A."/>
            <person name="Hashizume W."/>
            <person name="Hayashida K."/>
            <person name="Hayashizaki Y."/>
            <person name="Hayatsu N."/>
            <person name="Hiramoto K."/>
            <person name="Hiraoka T."/>
            <person name="Hori F."/>
            <person name="Hotta I."/>
            <person name="Iida J."/>
            <person name="Iida Y."/>
            <person name="Ikeda R."/>
            <person name="Imamura K."/>
            <person name="Imotani K."/>
            <person name="Ishibiki J."/>
            <person name="Ishii Y."/>
            <person name="Ishikawa M."/>
            <person name="Itoh M."/>
            <person name="Kagawa I."/>
            <person name="Kanagawa S."/>
            <person name="Katoh H."/>
            <person name="Kawagashira N."/>
            <person name="Kawai J."/>
            <person name="Kawamata M."/>
            <person name="Kikuchi S."/>
            <person name="Kishikawa-Hirozane T."/>
            <person name="Kishimoto N."/>
            <person name="Kobayashi M."/>
            <person name="Kodama T."/>
            <person name="Kojima K."/>
            <person name="Kojima Y."/>
            <person name="Kondo S."/>
            <person name="Konno H."/>
            <person name="Kouda M."/>
            <person name="Koya S."/>
            <person name="Kurihara C."/>
            <person name="Kurosaki T."/>
            <person name="Kusumegi T."/>
            <person name="Li C."/>
            <person name="Lu M."/>
            <person name="Masuda H."/>
            <person name="Matsubara K."/>
            <person name="Matsuyama T."/>
            <person name="Miura J."/>
            <person name="Miyazaki A."/>
            <person name="Mizuno K."/>
            <person name="Murakami K."/>
            <person name="Murata M."/>
            <person name="Nagata T."/>
            <person name="Nakahama Y."/>
            <person name="Nakamura M."/>
            <person name="Namiki T."/>
            <person name="Narikawa R."/>
            <person name="Niikura J."/>
            <person name="Nishi K."/>
            <person name="Nomura K."/>
            <person name="Numasaki R."/>
            <person name="Ohneda E."/>
            <person name="Ohno M."/>
            <person name="Ohtsuki K."/>
            <person name="Oka M."/>
            <person name="Ooka H."/>
            <person name="Osato N."/>
            <person name="Ota Y."/>
            <person name="Otomo Y."/>
            <person name="Ryu R."/>
            <person name="Saitoh H."/>
            <person name="Sakai C."/>
            <person name="Sakai K."/>
            <person name="Sakazume N."/>
            <person name="Sano H."/>
            <person name="Sasaki D."/>
            <person name="Sato K."/>
            <person name="Satoh K."/>
            <person name="Shibata K."/>
            <person name="Shinagawa A."/>
            <person name="Shiraki T."/>
            <person name="Shishiki T."/>
            <person name="Sogabe Y."/>
            <person name="Sugano S."/>
            <person name="Sugiyama A."/>
            <person name="Suzuki K."/>
            <person name="Suzuki Y."/>
            <person name="Tagami M."/>
            <person name="Tagami-Takeda Y."/>
            <person name="Tagawa A."/>
            <person name="Takahashi F."/>
            <person name="Takaku-Akahira S."/>
            <person name="Tanaka T."/>
            <person name="Tomaru A."/>
            <person name="Toya T."/>
            <person name="Tsunoda Y."/>
            <person name="Ueda M."/>
            <person name="Waki K."/>
            <person name="Xie Q."/>
            <person name="Yahagi W."/>
            <person name="Yamada H."/>
            <person name="Yamamoto M."/>
            <person name="Yasunishi A."/>
            <person name="Yazaki J."/>
            <person name="Yokomizo S."/>
            <person name="Yoshimura A."/>
        </authorList>
    </citation>
    <scope>NUCLEOTIDE SEQUENCE</scope>
</reference>
<reference evidence="2" key="1">
    <citation type="journal article" date="2003" name="Science">
        <title>Collection, Mapping, and Annotation of Over 28,000 cDNA Clones from japonica Rice.</title>
        <authorList>
            <person name="Kikuchi S."/>
            <person name="Satoh K."/>
            <person name="Nagata T."/>
            <person name="Kawagashira N."/>
            <person name="Doi K."/>
            <person name="Kishimoto N."/>
            <person name="Yazaki J."/>
            <person name="Ishikawa M."/>
            <person name="Yamada H."/>
            <person name="Ooka H."/>
            <person name="Hotta I."/>
            <person name="Kojima K."/>
            <person name="Namiki T."/>
            <person name="Ohneda E."/>
            <person name="Yahagi W."/>
            <person name="Suzuki K."/>
            <person name="Li C."/>
            <person name="Ohtsuki K."/>
            <person name="Shishiki T."/>
            <person name="Otomo Y."/>
            <person name="Murakami K."/>
            <person name="Iida Y."/>
            <person name="Sugano S."/>
            <person name="Fujimura T."/>
            <person name="Suzuki Y."/>
            <person name="Tsunoda Y."/>
            <person name="Kurosaki T."/>
            <person name="Kodama T."/>
            <person name="Masuda H."/>
            <person name="Kobayashi M."/>
            <person name="Xie Q."/>
            <person name="Lu M."/>
            <person name="Narikawa R."/>
            <person name="Sugiyama A."/>
            <person name="Mizuno K."/>
            <person name="Yokomizo S."/>
            <person name="Niikura J."/>
            <person name="Ikeda R."/>
            <person name="Ishibiki J."/>
            <person name="Kawamata M."/>
            <person name="Yoshimura A."/>
            <person name="Miura J."/>
            <person name="Kusumegi T."/>
            <person name="Oka M."/>
            <person name="Ryu R."/>
            <person name="Ueda M."/>
            <person name="Matsubara K."/>
            <person name="Kawai J."/>
            <person name="Carninci P."/>
            <person name="Adachi J."/>
            <person name="Aizawa K."/>
            <person name="Arakawa T."/>
            <person name="Fukuda S."/>
            <person name="Hara A."/>
            <person name="Hashidume W."/>
            <person name="Hayatsu N."/>
            <person name="Imotani K."/>
            <person name="Ishii Y."/>
            <person name="Itoh M."/>
            <person name="Kagawa I."/>
            <person name="Kondo S."/>
            <person name="Konno H."/>
            <person name="Miyazaki A."/>
            <person name="Osato N."/>
            <person name="Ota Y."/>
            <person name="Saito R."/>
            <person name="Sasaki D."/>
            <person name="Sato K."/>
            <person name="Shibata K."/>
            <person name="Shinagawa A."/>
            <person name="Shiraki T."/>
            <person name="Yoshino M."/>
            <person name="Hayashizaki Y."/>
        </authorList>
    </citation>
    <scope>NUCLEOTIDE SEQUENCE</scope>
</reference>
<dbReference type="EMBL" id="DP000011">
    <property type="protein sequence ID" value="ABA99440.2"/>
    <property type="molecule type" value="Genomic_DNA"/>
</dbReference>
<accession>Q2QLX3</accession>